<evidence type="ECO:0000256" key="1">
    <source>
        <dbReference type="ARBA" id="ARBA00022478"/>
    </source>
</evidence>
<dbReference type="GO" id="GO:0003677">
    <property type="term" value="F:DNA binding"/>
    <property type="evidence" value="ECO:0007669"/>
    <property type="project" value="UniProtKB-UniRule"/>
</dbReference>
<dbReference type="InterPro" id="IPR042102">
    <property type="entry name" value="RNA_pol_Rpb1_3_sf"/>
</dbReference>
<dbReference type="SUPFAM" id="SSF64484">
    <property type="entry name" value="beta and beta-prime subunits of DNA dependent RNA-polymerase"/>
    <property type="match status" value="2"/>
</dbReference>
<dbReference type="GO" id="GO:0009507">
    <property type="term" value="C:chloroplast"/>
    <property type="evidence" value="ECO:0007669"/>
    <property type="project" value="UniProtKB-SubCell"/>
</dbReference>
<feature type="binding site" evidence="8">
    <location>
        <position position="292"/>
    </location>
    <ligand>
        <name>Zn(2+)</name>
        <dbReference type="ChEBI" id="CHEBI:29105"/>
    </ligand>
</feature>
<dbReference type="GO" id="GO:0008270">
    <property type="term" value="F:zinc ion binding"/>
    <property type="evidence" value="ECO:0007669"/>
    <property type="project" value="UniProtKB-UniRule"/>
</dbReference>
<evidence type="ECO:0000256" key="7">
    <source>
        <dbReference type="ARBA" id="ARBA00023163"/>
    </source>
</evidence>
<evidence type="ECO:0000256" key="4">
    <source>
        <dbReference type="ARBA" id="ARBA00022695"/>
    </source>
</evidence>
<organism evidence="11">
    <name type="scientific">Koliella corcontica</name>
    <dbReference type="NCBI Taxonomy" id="155904"/>
    <lineage>
        <taxon>Eukaryota</taxon>
        <taxon>Viridiplantae</taxon>
        <taxon>Chlorophyta</taxon>
        <taxon>core chlorophytes</taxon>
        <taxon>Trebouxiophyceae</taxon>
        <taxon>Prasiolales</taxon>
        <taxon>Koliellaceae</taxon>
        <taxon>Koliella</taxon>
    </lineage>
</organism>
<comment type="subunit">
    <text evidence="8">In plastids the minimal PEP RNA polymerase catalytic core is composed of four subunits: alpha, beta, beta', and beta''. When a (nuclear-encoded) sigma factor is associated with the core the holoenzyme is formed, which can initiate transcription.</text>
</comment>
<dbReference type="GO" id="GO:0000428">
    <property type="term" value="C:DNA-directed RNA polymerase complex"/>
    <property type="evidence" value="ECO:0007669"/>
    <property type="project" value="UniProtKB-KW"/>
</dbReference>
<comment type="catalytic activity">
    <reaction evidence="8">
        <text>RNA(n) + a ribonucleoside 5'-triphosphate = RNA(n+1) + diphosphate</text>
        <dbReference type="Rhea" id="RHEA:21248"/>
        <dbReference type="Rhea" id="RHEA-COMP:14527"/>
        <dbReference type="Rhea" id="RHEA-COMP:17342"/>
        <dbReference type="ChEBI" id="CHEBI:33019"/>
        <dbReference type="ChEBI" id="CHEBI:61557"/>
        <dbReference type="ChEBI" id="CHEBI:140395"/>
        <dbReference type="EC" id="2.7.7.6"/>
    </reaction>
</comment>
<evidence type="ECO:0000259" key="9">
    <source>
        <dbReference type="Pfam" id="PF04998"/>
    </source>
</evidence>
<dbReference type="GO" id="GO:0006351">
    <property type="term" value="P:DNA-templated transcription"/>
    <property type="evidence" value="ECO:0007669"/>
    <property type="project" value="UniProtKB-UniRule"/>
</dbReference>
<comment type="function">
    <text evidence="8">DNA-dependent RNA polymerase catalyzes the transcription of DNA into RNA using the four ribonucleoside triphosphates as substrates.</text>
</comment>
<keyword evidence="6 8" id="KW-0862">Zinc</keyword>
<dbReference type="Pfam" id="PF05000">
    <property type="entry name" value="RNA_pol_Rpb1_4"/>
    <property type="match status" value="1"/>
</dbReference>
<dbReference type="Pfam" id="PF04998">
    <property type="entry name" value="RNA_pol_Rpb1_5"/>
    <property type="match status" value="1"/>
</dbReference>
<geneLocation type="chloroplast" evidence="11"/>
<keyword evidence="4 8" id="KW-0548">Nucleotidyltransferase</keyword>
<dbReference type="NCBIfam" id="TIGR02388">
    <property type="entry name" value="rpoC2_cyan"/>
    <property type="match status" value="1"/>
</dbReference>
<feature type="domain" description="RNA polymerase Rpb1" evidence="10">
    <location>
        <begin position="85"/>
        <end position="163"/>
    </location>
</feature>
<dbReference type="RefSeq" id="YP_009105818.1">
    <property type="nucleotide sequence ID" value="NC_025536.1"/>
</dbReference>
<proteinExistence type="inferred from homology"/>
<dbReference type="PANTHER" id="PTHR19376:SF68">
    <property type="entry name" value="DNA-DIRECTED RNA POLYMERASE SUBUNIT BETA"/>
    <property type="match status" value="1"/>
</dbReference>
<keyword evidence="5 8" id="KW-0479">Metal-binding</keyword>
<comment type="cofactor">
    <cofactor evidence="8">
        <name>Zn(2+)</name>
        <dbReference type="ChEBI" id="CHEBI:29105"/>
    </cofactor>
    <text evidence="8">Binds 1 Zn(2+) ion per subunit.</text>
</comment>
<keyword evidence="7 8" id="KW-0804">Transcription</keyword>
<dbReference type="CDD" id="cd02655">
    <property type="entry name" value="RNAP_beta'_C"/>
    <property type="match status" value="1"/>
</dbReference>
<dbReference type="Gene3D" id="1.10.1790.20">
    <property type="match status" value="1"/>
</dbReference>
<dbReference type="Gene3D" id="1.10.150.390">
    <property type="match status" value="1"/>
</dbReference>
<dbReference type="HAMAP" id="MF_01324">
    <property type="entry name" value="RNApol_bact_RpoC2"/>
    <property type="match status" value="1"/>
</dbReference>
<dbReference type="InterPro" id="IPR045867">
    <property type="entry name" value="DNA-dir_RpoC_beta_prime"/>
</dbReference>
<dbReference type="EMBL" id="KM462874">
    <property type="protein sequence ID" value="AIT94520.1"/>
    <property type="molecule type" value="Genomic_DNA"/>
</dbReference>
<comment type="subcellular location">
    <subcellularLocation>
        <location evidence="8">Plastid</location>
        <location evidence="8">Chloroplast</location>
    </subcellularLocation>
</comment>
<evidence type="ECO:0000256" key="3">
    <source>
        <dbReference type="ARBA" id="ARBA00022679"/>
    </source>
</evidence>
<keyword evidence="2 11" id="KW-0934">Plastid</keyword>
<gene>
    <name evidence="8 11" type="primary">rpoC2</name>
</gene>
<evidence type="ECO:0000256" key="2">
    <source>
        <dbReference type="ARBA" id="ARBA00022640"/>
    </source>
</evidence>
<keyword evidence="1 8" id="KW-0240">DNA-directed RNA polymerase</keyword>
<name>A0A097KMX1_9CHLO</name>
<feature type="binding site" evidence="8">
    <location>
        <position position="214"/>
    </location>
    <ligand>
        <name>Zn(2+)</name>
        <dbReference type="ChEBI" id="CHEBI:29105"/>
    </ligand>
</feature>
<dbReference type="PANTHER" id="PTHR19376">
    <property type="entry name" value="DNA-DIRECTED RNA POLYMERASE"/>
    <property type="match status" value="1"/>
</dbReference>
<protein>
    <recommendedName>
        <fullName evidence="8">DNA-directed RNA polymerase subunit beta''</fullName>
        <ecNumber evidence="8">2.7.7.6</ecNumber>
    </recommendedName>
    <alternativeName>
        <fullName evidence="8">PEP</fullName>
    </alternativeName>
    <alternativeName>
        <fullName evidence="8">Plastid-encoded RNA polymerase subunit beta''</fullName>
        <shortName evidence="8">RNA polymerase subunit beta''</shortName>
    </alternativeName>
</protein>
<dbReference type="InterPro" id="IPR007081">
    <property type="entry name" value="RNA_pol_Rpb1_5"/>
</dbReference>
<comment type="similarity">
    <text evidence="8">Belongs to the RNA polymerase beta' chain family. RpoC2 subfamily.</text>
</comment>
<keyword evidence="11" id="KW-0150">Chloroplast</keyword>
<evidence type="ECO:0000256" key="8">
    <source>
        <dbReference type="HAMAP-Rule" id="MF_01324"/>
    </source>
</evidence>
<feature type="binding site" evidence="8">
    <location>
        <position position="285"/>
    </location>
    <ligand>
        <name>Zn(2+)</name>
        <dbReference type="ChEBI" id="CHEBI:29105"/>
    </ligand>
</feature>
<dbReference type="InterPro" id="IPR038120">
    <property type="entry name" value="Rpb1_funnel_sf"/>
</dbReference>
<dbReference type="InterPro" id="IPR007083">
    <property type="entry name" value="RNA_pol_Rpb1_4"/>
</dbReference>
<dbReference type="EC" id="2.7.7.6" evidence="8"/>
<evidence type="ECO:0000256" key="5">
    <source>
        <dbReference type="ARBA" id="ARBA00022723"/>
    </source>
</evidence>
<sequence>MIFFNRCFDKNRLKIIINLSLMNFGEKKTIELVESLKNVGFEYATKAGVSLSLDDLQIPLTKTFLISKSEFNLSYNQQEYNSGNITDIEKFQLMIDTWHQTSEKLRIDVVDYFKSTNIFNPIYMMAFSGARGNISQVRQLVGMRGLMADPQGQIIDYPIRSNFKEGLTLTEYIISCYGARKGLVDTALRTANSGYLTRRLVDVAQHLLIYQSDCSTVRGIWLKEMQENRKIIIPLKARLLGRVLADTIILNNKKIVSKNTDISLFLANQISTEKKEVFIRSPLTCQSKNAICQLCYGWSLAHGNIVSIGEAVGILAAQSIGEPGTQLTMRTFHTGGVFSGNFMDLIQSPCQGIVYFLNSLEGSLIRTSQGKIAFLTKKEGKFFIKSPKSIITTYFIPSSTVLFVRQGEKVFRNQLLAEISSLSFKNNKKIQSTQKLITKVEGEIFFENVAITKITDKDGNLVEKTAFSLGSICILLGKIYKFSLSSLPFPKKGDLFNKNVMLNQSLLRIPFNGLLDSQLEKKHNSLLVKKLLISFCIKNIKYKKLGYYFSSFSKKIKGNFFSPYSLFPKPFFKKKNSFYFFNDFYKKKYIKVFYINVNYFSRFLNLGYFLVVSKQKFKLFNKTYEKNSLFLHICFYGFSNNLFNSKTNIKIINLFLQNKKNKLIQYKLLKNVFFSFKLKNFNKKNYLNISKSLNKSSKFKISKNIKKIENNENLKEKISLKKIKSFKQKNYKKTFYINPYVSSSKKIYFKNSYKTNVFLYNFTKKNKTFIKINKNKRIFYKINSGWIYRLTNNQISLKLHKSFINSGKKLINNLVFDKYLTYVQYFLENNKIQLKKNIFIKNEFIPYFFNLEKKSSKLKKYIKVNKKKKNYKFTFNFLWKKNLKAKWVIKFYDKANINYLIIISKALQDPFENSYKIKKSFYIKNNKISKILSNKYEEKIYNKQKISSNLYINLGFDIKIQNIKYIENLKSKFNFGNFFKYLIVLNVNKKSPLKITNIYFKNNYNNFIKNKKNIFFLDKNISFNRNFEILISRKLQIPFITKDKKNISTDLNKIFFYKNYINKVNDLKISSTFLSPFIGEILSKKNYYPDQDLEDLEVENKLKYKTTLSQNCLILTEKDQINYLTENKIINCYIRDIVRIGDEIIVNYCSSESGQIIQIDEKQIILRRAECILFSSGCTFHMDHGDFIEKNSLIITLFYQRIKTGDIVQGIPKIEEIFEARHTKEGEIISGTLHNKLQQLQLKFKRKYSSQEAVRKSLVIIQQLLVDDVQSVYQSQGVSLSDKHIEIIIKQMTSKVKIVEGGQTGLLRGELVDLDWIELVNGGIDIQKAEYLPIILGITKASLETQSFISAASFQETTKILSKAAIERKTDFLRGLKENVILGHLIPAGTGYKRRLNTLARSKKKLMLN</sequence>
<evidence type="ECO:0000313" key="11">
    <source>
        <dbReference type="EMBL" id="AIT94520.1"/>
    </source>
</evidence>
<feature type="domain" description="RNA polymerase Rpb1" evidence="9">
    <location>
        <begin position="166"/>
        <end position="427"/>
    </location>
</feature>
<feature type="binding site" evidence="8">
    <location>
        <position position="295"/>
    </location>
    <ligand>
        <name>Zn(2+)</name>
        <dbReference type="ChEBI" id="CHEBI:29105"/>
    </ligand>
</feature>
<dbReference type="Gene3D" id="1.10.132.30">
    <property type="match status" value="1"/>
</dbReference>
<evidence type="ECO:0000256" key="6">
    <source>
        <dbReference type="ARBA" id="ARBA00022833"/>
    </source>
</evidence>
<accession>A0A097KMX1</accession>
<reference evidence="11" key="1">
    <citation type="journal article" date="2014" name="BMC Evol. Biol.">
        <title>Chloroplast phylogenomic analysis resolves deep-level relationships within the green algal class Trebouxiophyceae.</title>
        <authorList>
            <person name="Lemieux C."/>
            <person name="Otis C."/>
            <person name="Turmel M."/>
        </authorList>
    </citation>
    <scope>NUCLEOTIDE SEQUENCE</scope>
</reference>
<evidence type="ECO:0000259" key="10">
    <source>
        <dbReference type="Pfam" id="PF05000"/>
    </source>
</evidence>
<dbReference type="GeneID" id="22159841"/>
<keyword evidence="3 8" id="KW-0808">Transferase</keyword>
<dbReference type="InterPro" id="IPR012756">
    <property type="entry name" value="DNA-dir_RpoC2_beta_pp"/>
</dbReference>
<dbReference type="GO" id="GO:0003899">
    <property type="term" value="F:DNA-directed RNA polymerase activity"/>
    <property type="evidence" value="ECO:0007669"/>
    <property type="project" value="UniProtKB-UniRule"/>
</dbReference>
<dbReference type="Gene3D" id="1.10.274.100">
    <property type="entry name" value="RNA polymerase Rpb1, domain 3"/>
    <property type="match status" value="1"/>
</dbReference>